<dbReference type="PROSITE" id="PS51186">
    <property type="entry name" value="GNAT"/>
    <property type="match status" value="1"/>
</dbReference>
<dbReference type="InterPro" id="IPR000182">
    <property type="entry name" value="GNAT_dom"/>
</dbReference>
<reference evidence="2 3" key="1">
    <citation type="submission" date="2023-07" db="EMBL/GenBank/DDBJ databases">
        <title>Genomic Encyclopedia of Type Strains, Phase IV (KMG-IV): sequencing the most valuable type-strain genomes for metagenomic binning, comparative biology and taxonomic classification.</title>
        <authorList>
            <person name="Goeker M."/>
        </authorList>
    </citation>
    <scope>NUCLEOTIDE SEQUENCE [LARGE SCALE GENOMIC DNA]</scope>
    <source>
        <strain evidence="2 3">DSM 16784</strain>
    </source>
</reference>
<dbReference type="InterPro" id="IPR016181">
    <property type="entry name" value="Acyl_CoA_acyltransferase"/>
</dbReference>
<comment type="caution">
    <text evidence="2">The sequence shown here is derived from an EMBL/GenBank/DDBJ whole genome shotgun (WGS) entry which is preliminary data.</text>
</comment>
<dbReference type="SUPFAM" id="SSF55729">
    <property type="entry name" value="Acyl-CoA N-acyltransferases (Nat)"/>
    <property type="match status" value="1"/>
</dbReference>
<dbReference type="EMBL" id="JAUSUR010000001">
    <property type="protein sequence ID" value="MDQ0359969.1"/>
    <property type="molecule type" value="Genomic_DNA"/>
</dbReference>
<evidence type="ECO:0000313" key="2">
    <source>
        <dbReference type="EMBL" id="MDQ0359969.1"/>
    </source>
</evidence>
<dbReference type="InterPro" id="IPR051531">
    <property type="entry name" value="N-acetyltransferase"/>
</dbReference>
<dbReference type="PANTHER" id="PTHR43792">
    <property type="entry name" value="GNAT FAMILY, PUTATIVE (AFU_ORTHOLOGUE AFUA_3G00765)-RELATED-RELATED"/>
    <property type="match status" value="1"/>
</dbReference>
<feature type="domain" description="N-acetyltransferase" evidence="1">
    <location>
        <begin position="11"/>
        <end position="169"/>
    </location>
</feature>
<proteinExistence type="predicted"/>
<name>A0ABU0DZA5_9FIRM</name>
<dbReference type="Gene3D" id="3.40.630.30">
    <property type="match status" value="1"/>
</dbReference>
<dbReference type="RefSeq" id="WP_307405525.1">
    <property type="nucleotide sequence ID" value="NZ_JAUSUR010000001.1"/>
</dbReference>
<dbReference type="Proteomes" id="UP001230220">
    <property type="component" value="Unassembled WGS sequence"/>
</dbReference>
<dbReference type="PANTHER" id="PTHR43792:SF16">
    <property type="entry name" value="N-ACETYLTRANSFERASE DOMAIN-CONTAINING PROTEIN"/>
    <property type="match status" value="1"/>
</dbReference>
<accession>A0ABU0DZA5</accession>
<evidence type="ECO:0000259" key="1">
    <source>
        <dbReference type="PROSITE" id="PS51186"/>
    </source>
</evidence>
<keyword evidence="3" id="KW-1185">Reference proteome</keyword>
<protein>
    <submittedName>
        <fullName evidence="2">RimJ/RimL family protein N-acetyltransferase</fullName>
    </submittedName>
</protein>
<gene>
    <name evidence="2" type="ORF">J2S15_000700</name>
</gene>
<dbReference type="Pfam" id="PF13302">
    <property type="entry name" value="Acetyltransf_3"/>
    <property type="match status" value="1"/>
</dbReference>
<evidence type="ECO:0000313" key="3">
    <source>
        <dbReference type="Proteomes" id="UP001230220"/>
    </source>
</evidence>
<sequence>MNSIKVQSERLKIVKFSSDMVESVYHNSHDENTKRFIPDEYFETIEEAREVVEYFMSNYGNNDVPQVYPIVLNSGENIGYIQAVPIDDGKYEIGYHIAEKYTGKGYATEALNVFLPFIMNELKIQSIYGICNADNIGSRKVLEKCGFKLLNEDITSADNEKICEYIYTI</sequence>
<organism evidence="2 3">
    <name type="scientific">Breznakia pachnodae</name>
    <dbReference type="NCBI Taxonomy" id="265178"/>
    <lineage>
        <taxon>Bacteria</taxon>
        <taxon>Bacillati</taxon>
        <taxon>Bacillota</taxon>
        <taxon>Erysipelotrichia</taxon>
        <taxon>Erysipelotrichales</taxon>
        <taxon>Erysipelotrichaceae</taxon>
        <taxon>Breznakia</taxon>
    </lineage>
</organism>